<name>A0ACB9EEL8_ARCLA</name>
<reference evidence="2" key="1">
    <citation type="journal article" date="2022" name="Mol. Ecol. Resour.">
        <title>The genomes of chicory, endive, great burdock and yacon provide insights into Asteraceae palaeo-polyploidization history and plant inulin production.</title>
        <authorList>
            <person name="Fan W."/>
            <person name="Wang S."/>
            <person name="Wang H."/>
            <person name="Wang A."/>
            <person name="Jiang F."/>
            <person name="Liu H."/>
            <person name="Zhao H."/>
            <person name="Xu D."/>
            <person name="Zhang Y."/>
        </authorList>
    </citation>
    <scope>NUCLEOTIDE SEQUENCE [LARGE SCALE GENOMIC DNA]</scope>
    <source>
        <strain evidence="2">cv. Niubang</strain>
    </source>
</reference>
<keyword evidence="2" id="KW-1185">Reference proteome</keyword>
<comment type="caution">
    <text evidence="1">The sequence shown here is derived from an EMBL/GenBank/DDBJ whole genome shotgun (WGS) entry which is preliminary data.</text>
</comment>
<evidence type="ECO:0000313" key="1">
    <source>
        <dbReference type="EMBL" id="KAI3757369.1"/>
    </source>
</evidence>
<sequence>MQLHFYFFIIFFILILNFLNTRRRSTSSTATKMATMVAGNLSLTPVTSRISCYSSIPGFFKPLSSISNSHFYRNFAAKIRASSVTAAVETKPGTDVSENEAKAKKQVLACPICYDTLIWNGDPVFSVDSTARSSLKCSTCKKAYGGNGTHLDLTVASGSKKYGEYMPASSELFRLPLVSFLYERGWRQAFSIWGGFPGPEKEFELMKDYLKPIIGGSIIDASCASGMFSRLFAKSGLFSLVVALDFSETMLKQCYDYIKQEENISKENLILVRADIARLPFTSSSVDAVHAGAALHCWPSPSAGVAEISRILRPGGVFVATTFIVDGPYSFIPFLSPIRQSIGQISGSRVYLSERELKDLCLTCGLVDYTCIRNRRFVMISARKPT</sequence>
<proteinExistence type="predicted"/>
<dbReference type="Proteomes" id="UP001055879">
    <property type="component" value="Linkage Group LG02"/>
</dbReference>
<reference evidence="1 2" key="2">
    <citation type="journal article" date="2022" name="Mol. Ecol. Resour.">
        <title>The genomes of chicory, endive, great burdock and yacon provide insights into Asteraceae paleo-polyploidization history and plant inulin production.</title>
        <authorList>
            <person name="Fan W."/>
            <person name="Wang S."/>
            <person name="Wang H."/>
            <person name="Wang A."/>
            <person name="Jiang F."/>
            <person name="Liu H."/>
            <person name="Zhao H."/>
            <person name="Xu D."/>
            <person name="Zhang Y."/>
        </authorList>
    </citation>
    <scope>NUCLEOTIDE SEQUENCE [LARGE SCALE GENOMIC DNA]</scope>
    <source>
        <strain evidence="2">cv. Niubang</strain>
    </source>
</reference>
<protein>
    <submittedName>
        <fullName evidence="1">Uncharacterized protein</fullName>
    </submittedName>
</protein>
<accession>A0ACB9EEL8</accession>
<evidence type="ECO:0000313" key="2">
    <source>
        <dbReference type="Proteomes" id="UP001055879"/>
    </source>
</evidence>
<dbReference type="EMBL" id="CM042048">
    <property type="protein sequence ID" value="KAI3757369.1"/>
    <property type="molecule type" value="Genomic_DNA"/>
</dbReference>
<gene>
    <name evidence="1" type="ORF">L6452_04906</name>
</gene>
<organism evidence="1 2">
    <name type="scientific">Arctium lappa</name>
    <name type="common">Greater burdock</name>
    <name type="synonym">Lappa major</name>
    <dbReference type="NCBI Taxonomy" id="4217"/>
    <lineage>
        <taxon>Eukaryota</taxon>
        <taxon>Viridiplantae</taxon>
        <taxon>Streptophyta</taxon>
        <taxon>Embryophyta</taxon>
        <taxon>Tracheophyta</taxon>
        <taxon>Spermatophyta</taxon>
        <taxon>Magnoliopsida</taxon>
        <taxon>eudicotyledons</taxon>
        <taxon>Gunneridae</taxon>
        <taxon>Pentapetalae</taxon>
        <taxon>asterids</taxon>
        <taxon>campanulids</taxon>
        <taxon>Asterales</taxon>
        <taxon>Asteraceae</taxon>
        <taxon>Carduoideae</taxon>
        <taxon>Cardueae</taxon>
        <taxon>Arctiinae</taxon>
        <taxon>Arctium</taxon>
    </lineage>
</organism>